<feature type="non-terminal residue" evidence="1">
    <location>
        <position position="1"/>
    </location>
</feature>
<proteinExistence type="evidence at transcript level"/>
<organism evidence="1">
    <name type="scientific">Amblyomma aureolatum</name>
    <dbReference type="NCBI Taxonomy" id="187763"/>
    <lineage>
        <taxon>Eukaryota</taxon>
        <taxon>Metazoa</taxon>
        <taxon>Ecdysozoa</taxon>
        <taxon>Arthropoda</taxon>
        <taxon>Chelicerata</taxon>
        <taxon>Arachnida</taxon>
        <taxon>Acari</taxon>
        <taxon>Parasitiformes</taxon>
        <taxon>Ixodida</taxon>
        <taxon>Ixodoidea</taxon>
        <taxon>Ixodidae</taxon>
        <taxon>Amblyomminae</taxon>
        <taxon>Amblyomma</taxon>
    </lineage>
</organism>
<sequence length="79" mass="8935">RRHLQFAAGNKVLRWAHALSDAAKGFAASLSKRWEGPYQVTKRLSPLSYRLRPLLGGREIGPINVNDLKAYHERSGDQH</sequence>
<name>A0A1E1WXJ1_9ACAR</name>
<dbReference type="EMBL" id="GFAC01007702">
    <property type="protein sequence ID" value="JAT91486.1"/>
    <property type="molecule type" value="mRNA"/>
</dbReference>
<protein>
    <submittedName>
        <fullName evidence="1">Putative polyprotein of retroviral origin</fullName>
    </submittedName>
</protein>
<reference evidence="1" key="1">
    <citation type="journal article" date="2017" name="Front. Cell. Infect. Microbiol.">
        <title>The Distinct Transcriptional Response of the Midgut of Amblyomma sculptum and Amblyomma aureolatum Ticks to Rickettsia rickettsii Correlates to Their Differences in Susceptibility to Infection.</title>
        <authorList>
            <person name="Martins L.A."/>
            <person name="Galletti M.F.B.M."/>
            <person name="Ribeiro J.M."/>
            <person name="Fujita A."/>
            <person name="Costa F.B."/>
            <person name="Labruna M.B."/>
            <person name="Daffre S."/>
            <person name="Fogaca A.C."/>
        </authorList>
    </citation>
    <scope>NUCLEOTIDE SEQUENCE</scope>
</reference>
<dbReference type="AlphaFoldDB" id="A0A1E1WXJ1"/>
<accession>A0A1E1WXJ1</accession>
<evidence type="ECO:0000313" key="1">
    <source>
        <dbReference type="EMBL" id="JAT91486.1"/>
    </source>
</evidence>